<dbReference type="SUPFAM" id="SSF55103">
    <property type="entry name" value="FAD-linked oxidases, C-terminal domain"/>
    <property type="match status" value="1"/>
</dbReference>
<keyword evidence="1" id="KW-0285">Flavoprotein</keyword>
<dbReference type="RefSeq" id="WP_112130052.1">
    <property type="nucleotide sequence ID" value="NZ_QMBQ01000009.1"/>
</dbReference>
<dbReference type="GO" id="GO:0071949">
    <property type="term" value="F:FAD binding"/>
    <property type="evidence" value="ECO:0007669"/>
    <property type="project" value="InterPro"/>
</dbReference>
<dbReference type="OrthoDB" id="9811557at2"/>
<keyword evidence="2" id="KW-0274">FAD</keyword>
<dbReference type="InterPro" id="IPR006094">
    <property type="entry name" value="Oxid_FAD_bind_N"/>
</dbReference>
<protein>
    <submittedName>
        <fullName evidence="4">Glycolate oxidase subunit GlcE</fullName>
    </submittedName>
</protein>
<comment type="caution">
    <text evidence="4">The sequence shown here is derived from an EMBL/GenBank/DDBJ whole genome shotgun (WGS) entry which is preliminary data.</text>
</comment>
<accession>A0A330GTX1</accession>
<dbReference type="SUPFAM" id="SSF56176">
    <property type="entry name" value="FAD-binding/transporter-associated domain-like"/>
    <property type="match status" value="1"/>
</dbReference>
<reference evidence="4 5" key="1">
    <citation type="submission" date="2018-07" db="EMBL/GenBank/DDBJ databases">
        <title>Diversity of Mesorhizobium strains in Brazil.</title>
        <authorList>
            <person name="Helene L.C.F."/>
            <person name="Dall'Agnol R."/>
            <person name="Delamuta J.R.M."/>
            <person name="Hungria M."/>
        </authorList>
    </citation>
    <scope>NUCLEOTIDE SEQUENCE [LARGE SCALE GENOMIC DNA]</scope>
    <source>
        <strain evidence="4 5">CNPSo 3140</strain>
    </source>
</reference>
<sequence length="418" mass="43726">MTTFTPSSSAEALSTVQWAAAEETPLEILGHGSKRGIGRPLQTEHTLDLSKLAGVTLYEPAELVLSAKGGTPLAEIERLLAENGQQFAFEPMDYGPLLGGEPGRGTIGGALAANLSGPRRLKAGAARDHILGVAAVSGRGEAFKSGGRVVKNVTGYDLSKLMANSWGTLAVLTDVTFKVLPAAETEVTLAIRGLLDEAAVVAMALALGSSAEVSSAAHLPERIAARVAGGKHGSDAATLLRVEGFGPSVVYRVEALKQLLGKAGPLEEIAGEASKAIWRDIRDCRPFADGGTRPVWRVSMTPSAAHHMVMALRMQAAVDAFYDWQGGLAWLSMREDDPEAQLLRGLIRKHGGGHATLVRASAPHRAALPVFEPQPPHLAALSARLKAEFDPKNIFNPGRMAPGAGSATLVQSTEGAAS</sequence>
<gene>
    <name evidence="4" type="ORF">DPM35_25900</name>
</gene>
<feature type="domain" description="FAD-binding PCMH-type" evidence="3">
    <location>
        <begin position="1"/>
        <end position="182"/>
    </location>
</feature>
<name>A0A330GTX1_9HYPH</name>
<evidence type="ECO:0000256" key="2">
    <source>
        <dbReference type="ARBA" id="ARBA00022827"/>
    </source>
</evidence>
<dbReference type="InterPro" id="IPR016169">
    <property type="entry name" value="FAD-bd_PCMH_sub2"/>
</dbReference>
<evidence type="ECO:0000259" key="3">
    <source>
        <dbReference type="PROSITE" id="PS51387"/>
    </source>
</evidence>
<organism evidence="4 5">
    <name type="scientific">Mesorhizobium atlanticum</name>
    <dbReference type="NCBI Taxonomy" id="2233532"/>
    <lineage>
        <taxon>Bacteria</taxon>
        <taxon>Pseudomonadati</taxon>
        <taxon>Pseudomonadota</taxon>
        <taxon>Alphaproteobacteria</taxon>
        <taxon>Hyphomicrobiales</taxon>
        <taxon>Phyllobacteriaceae</taxon>
        <taxon>Mesorhizobium</taxon>
    </lineage>
</organism>
<evidence type="ECO:0000256" key="1">
    <source>
        <dbReference type="ARBA" id="ARBA00022630"/>
    </source>
</evidence>
<dbReference type="GO" id="GO:0003824">
    <property type="term" value="F:catalytic activity"/>
    <property type="evidence" value="ECO:0007669"/>
    <property type="project" value="InterPro"/>
</dbReference>
<dbReference type="InterPro" id="IPR016166">
    <property type="entry name" value="FAD-bd_PCMH"/>
</dbReference>
<evidence type="ECO:0000313" key="5">
    <source>
        <dbReference type="Proteomes" id="UP000251956"/>
    </source>
</evidence>
<dbReference type="PANTHER" id="PTHR11748:SF103">
    <property type="entry name" value="GLYCOLATE OXIDASE SUBUNIT GLCE"/>
    <property type="match status" value="1"/>
</dbReference>
<keyword evidence="5" id="KW-1185">Reference proteome</keyword>
<dbReference type="Gene3D" id="3.30.465.10">
    <property type="match status" value="1"/>
</dbReference>
<dbReference type="InterPro" id="IPR016164">
    <property type="entry name" value="FAD-linked_Oxase-like_C"/>
</dbReference>
<dbReference type="PROSITE" id="PS51387">
    <property type="entry name" value="FAD_PCMH"/>
    <property type="match status" value="1"/>
</dbReference>
<evidence type="ECO:0000313" key="4">
    <source>
        <dbReference type="EMBL" id="RAZ72839.1"/>
    </source>
</evidence>
<dbReference type="Pfam" id="PF01565">
    <property type="entry name" value="FAD_binding_4"/>
    <property type="match status" value="1"/>
</dbReference>
<dbReference type="AlphaFoldDB" id="A0A330GTX1"/>
<dbReference type="EMBL" id="QMBQ01000009">
    <property type="protein sequence ID" value="RAZ72839.1"/>
    <property type="molecule type" value="Genomic_DNA"/>
</dbReference>
<dbReference type="PANTHER" id="PTHR11748">
    <property type="entry name" value="D-LACTATE DEHYDROGENASE"/>
    <property type="match status" value="1"/>
</dbReference>
<proteinExistence type="predicted"/>
<dbReference type="NCBIfam" id="NF008439">
    <property type="entry name" value="PRK11282.1"/>
    <property type="match status" value="1"/>
</dbReference>
<dbReference type="InterPro" id="IPR036318">
    <property type="entry name" value="FAD-bd_PCMH-like_sf"/>
</dbReference>
<dbReference type="Proteomes" id="UP000251956">
    <property type="component" value="Unassembled WGS sequence"/>
</dbReference>